<protein>
    <submittedName>
        <fullName evidence="1">Choline transporter-like protein 3</fullName>
    </submittedName>
</protein>
<name>A0A5N4DQT0_CAMDR</name>
<comment type="caution">
    <text evidence="1">The sequence shown here is derived from an EMBL/GenBank/DDBJ whole genome shotgun (WGS) entry which is preliminary data.</text>
</comment>
<reference evidence="1 2" key="1">
    <citation type="journal article" date="2019" name="Mol. Ecol. Resour.">
        <title>Improving Illumina assemblies with Hi-C and long reads: an example with the North African dromedary.</title>
        <authorList>
            <person name="Elbers J.P."/>
            <person name="Rogers M.F."/>
            <person name="Perelman P.L."/>
            <person name="Proskuryakova A.A."/>
            <person name="Serdyukova N.A."/>
            <person name="Johnson W.E."/>
            <person name="Horin P."/>
            <person name="Corander J."/>
            <person name="Murphy D."/>
            <person name="Burger P.A."/>
        </authorList>
    </citation>
    <scope>NUCLEOTIDE SEQUENCE [LARGE SCALE GENOMIC DNA]</scope>
    <source>
        <strain evidence="1">Drom800</strain>
        <tissue evidence="1">Blood</tissue>
    </source>
</reference>
<accession>A0A5N4DQT0</accession>
<evidence type="ECO:0000313" key="1">
    <source>
        <dbReference type="EMBL" id="KAB1273502.1"/>
    </source>
</evidence>
<dbReference type="EMBL" id="JWIN03000009">
    <property type="protein sequence ID" value="KAB1273502.1"/>
    <property type="molecule type" value="Genomic_DNA"/>
</dbReference>
<gene>
    <name evidence="1" type="ORF">Cadr_000010747</name>
</gene>
<sequence length="210" mass="23867">VFIMGYLVAAGATGRLLFGYDSFGNEMLYDLLLFHLSPRHVFFMNSCNLEVKDARLGSTVLCMSSCPEEQLHTLEEVQPFANTSGGYLTPECYSLFASVLINDVDTLHRILSGIMFGRDTIIRFCVFILGRLDQKAAWSPLIPLLFCLPVVCRALWWQYYNHTNDRSTELDPERENMRRLLRFAVVFTVITVRSTLPALAKSPARTLKSK</sequence>
<dbReference type="AlphaFoldDB" id="A0A5N4DQT0"/>
<keyword evidence="2" id="KW-1185">Reference proteome</keyword>
<organism evidence="1 2">
    <name type="scientific">Camelus dromedarius</name>
    <name type="common">Dromedary</name>
    <name type="synonym">Arabian camel</name>
    <dbReference type="NCBI Taxonomy" id="9838"/>
    <lineage>
        <taxon>Eukaryota</taxon>
        <taxon>Metazoa</taxon>
        <taxon>Chordata</taxon>
        <taxon>Craniata</taxon>
        <taxon>Vertebrata</taxon>
        <taxon>Euteleostomi</taxon>
        <taxon>Mammalia</taxon>
        <taxon>Eutheria</taxon>
        <taxon>Laurasiatheria</taxon>
        <taxon>Artiodactyla</taxon>
        <taxon>Tylopoda</taxon>
        <taxon>Camelidae</taxon>
        <taxon>Camelus</taxon>
    </lineage>
</organism>
<dbReference type="Proteomes" id="UP000299084">
    <property type="component" value="Unassembled WGS sequence"/>
</dbReference>
<evidence type="ECO:0000313" key="2">
    <source>
        <dbReference type="Proteomes" id="UP000299084"/>
    </source>
</evidence>
<proteinExistence type="predicted"/>
<feature type="non-terminal residue" evidence="1">
    <location>
        <position position="1"/>
    </location>
</feature>